<protein>
    <recommendedName>
        <fullName evidence="2">F5/8 type C domain-containing protein</fullName>
    </recommendedName>
</protein>
<dbReference type="InterPro" id="IPR014756">
    <property type="entry name" value="Ig_E-set"/>
</dbReference>
<accession>A0A1V6NZ90</accession>
<dbReference type="Proteomes" id="UP000191408">
    <property type="component" value="Unassembled WGS sequence"/>
</dbReference>
<dbReference type="STRING" id="60169.A0A1V6NZ90"/>
<dbReference type="InterPro" id="IPR008979">
    <property type="entry name" value="Galactose-bd-like_sf"/>
</dbReference>
<keyword evidence="4" id="KW-1185">Reference proteome</keyword>
<dbReference type="SUPFAM" id="SSF50965">
    <property type="entry name" value="Galactose oxidase, central domain"/>
    <property type="match status" value="1"/>
</dbReference>
<dbReference type="Gene3D" id="2.60.40.10">
    <property type="entry name" value="Immunoglobulins"/>
    <property type="match status" value="1"/>
</dbReference>
<dbReference type="SUPFAM" id="SSF49785">
    <property type="entry name" value="Galactose-binding domain-like"/>
    <property type="match status" value="1"/>
</dbReference>
<dbReference type="InterPro" id="IPR015202">
    <property type="entry name" value="GO-like_E_set"/>
</dbReference>
<evidence type="ECO:0000313" key="3">
    <source>
        <dbReference type="EMBL" id="OQD69907.1"/>
    </source>
</evidence>
<dbReference type="Pfam" id="PF09118">
    <property type="entry name" value="GO-like_E_set"/>
    <property type="match status" value="1"/>
</dbReference>
<dbReference type="Pfam" id="PF00754">
    <property type="entry name" value="F5_F8_type_C"/>
    <property type="match status" value="1"/>
</dbReference>
<dbReference type="InterPro" id="IPR000421">
    <property type="entry name" value="FA58C"/>
</dbReference>
<organism evidence="3 4">
    <name type="scientific">Penicillium polonicum</name>
    <dbReference type="NCBI Taxonomy" id="60169"/>
    <lineage>
        <taxon>Eukaryota</taxon>
        <taxon>Fungi</taxon>
        <taxon>Dikarya</taxon>
        <taxon>Ascomycota</taxon>
        <taxon>Pezizomycotina</taxon>
        <taxon>Eurotiomycetes</taxon>
        <taxon>Eurotiomycetidae</taxon>
        <taxon>Eurotiales</taxon>
        <taxon>Aspergillaceae</taxon>
        <taxon>Penicillium</taxon>
    </lineage>
</organism>
<dbReference type="CDD" id="cd02851">
    <property type="entry name" value="E_set_GO_C"/>
    <property type="match status" value="1"/>
</dbReference>
<dbReference type="SUPFAM" id="SSF81296">
    <property type="entry name" value="E set domains"/>
    <property type="match status" value="1"/>
</dbReference>
<dbReference type="InterPro" id="IPR037293">
    <property type="entry name" value="Gal_Oxidase_central_sf"/>
</dbReference>
<dbReference type="PANTHER" id="PTHR32208:SF68">
    <property type="entry name" value="GALACTOSE OXIDASE"/>
    <property type="match status" value="1"/>
</dbReference>
<reference evidence="4" key="1">
    <citation type="journal article" date="2017" name="Nat. Microbiol.">
        <title>Global analysis of biosynthetic gene clusters reveals vast potential of secondary metabolite production in Penicillium species.</title>
        <authorList>
            <person name="Nielsen J.C."/>
            <person name="Grijseels S."/>
            <person name="Prigent S."/>
            <person name="Ji B."/>
            <person name="Dainat J."/>
            <person name="Nielsen K.F."/>
            <person name="Frisvad J.C."/>
            <person name="Workman M."/>
            <person name="Nielsen J."/>
        </authorList>
    </citation>
    <scope>NUCLEOTIDE SEQUENCE [LARGE SCALE GENOMIC DNA]</scope>
    <source>
        <strain evidence="4">IBT 4502</strain>
    </source>
</reference>
<feature type="domain" description="F5/8 type C" evidence="2">
    <location>
        <begin position="78"/>
        <end position="171"/>
    </location>
</feature>
<gene>
    <name evidence="3" type="ORF">PENPOL_c002G05409</name>
</gene>
<dbReference type="UniPathway" id="UPA00280"/>
<dbReference type="EMBL" id="MDYM01000002">
    <property type="protein sequence ID" value="OQD69907.1"/>
    <property type="molecule type" value="Genomic_DNA"/>
</dbReference>
<feature type="chain" id="PRO_5012845111" description="F5/8 type C domain-containing protein" evidence="1">
    <location>
        <begin position="19"/>
        <end position="747"/>
    </location>
</feature>
<dbReference type="SMART" id="SM00612">
    <property type="entry name" value="Kelch"/>
    <property type="match status" value="3"/>
</dbReference>
<dbReference type="Gene3D" id="2.60.120.260">
    <property type="entry name" value="Galactose-binding domain-like"/>
    <property type="match status" value="1"/>
</dbReference>
<dbReference type="PANTHER" id="PTHR32208">
    <property type="entry name" value="SECRETED PROTEIN-RELATED"/>
    <property type="match status" value="1"/>
</dbReference>
<evidence type="ECO:0000256" key="1">
    <source>
        <dbReference type="SAM" id="SignalP"/>
    </source>
</evidence>
<feature type="signal peptide" evidence="1">
    <location>
        <begin position="1"/>
        <end position="18"/>
    </location>
</feature>
<comment type="caution">
    <text evidence="3">The sequence shown here is derived from an EMBL/GenBank/DDBJ whole genome shotgun (WGS) entry which is preliminary data.</text>
</comment>
<evidence type="ECO:0000313" key="4">
    <source>
        <dbReference type="Proteomes" id="UP000191408"/>
    </source>
</evidence>
<sequence>MKLLCAASLLLGAISVGAHKPAEYSYESTQKNRPDHNGWVSGEIQWQSPPVNSTLLKSKLKSTCASEKHHHKCKHAVDGNPETYWQSKSQDGERPWITIDLKSVHNVSGLTMLPRLDEDATEGQIVKHSVFLKKDKDEEDWGEPVAYGAWGTNKGMKLAAFNPTPARYVKLVSDTPLISEDSECDECYKPAAIVNIGIYTANYTLPVEPNKGRWGQTIDFPVVPVGAALENNGQVIVWSAWADDQFFASPGGKTLTTTFNPKDKTIEQTVVAETHHDMFCPGMSMDSDGNIVVSGGGDAGRTSIFNGTHWESGPDMNQPRGYHATTTMSNGRIFAIGGSWSGGSKVEKNGEVYVPTKHKWYSRSGAKVDDMMTDDRLGRWRADNHAWLFGWKEGSIFQAGPSRQMHWFTTEGKGTTTRAGRRGDDRDAMSGNAVMFDAVKGKIITFGGQTSYDGSYASKNAHIITLNTPLEEPLVEVAGTGSGNGMNYPRVYHTSVVLPDGKVFTAGGQVWGKPFNESNVQFVPELYDPVTDTFEPQNSHNMIRVYHSISMLLPDATVFNGGGGLCGNCSFNHYDAQIFIPPYLLTPTGKRRQRPEIKTADETVTVGQVLKFTTDKVVESASLVRQGTTTHTVNTDQRRVPLNIEAGNGNSFTAKLPDDSGVLLPGWYMLFAMDAHGTPSEAATVKVELPKAATSELEELDESDVDMESEDHAECEDEKMPATLAALLSSPIRVWKSWRPTLVLQGY</sequence>
<dbReference type="OrthoDB" id="2019572at2759"/>
<dbReference type="PROSITE" id="PS50022">
    <property type="entry name" value="FA58C_3"/>
    <property type="match status" value="1"/>
</dbReference>
<dbReference type="AlphaFoldDB" id="A0A1V6NZ90"/>
<dbReference type="InterPro" id="IPR006652">
    <property type="entry name" value="Kelch_1"/>
</dbReference>
<name>A0A1V6NZ90_PENPO</name>
<evidence type="ECO:0000259" key="2">
    <source>
        <dbReference type="PROSITE" id="PS50022"/>
    </source>
</evidence>
<dbReference type="Pfam" id="PF01344">
    <property type="entry name" value="Kelch_1"/>
    <property type="match status" value="1"/>
</dbReference>
<dbReference type="InterPro" id="IPR011043">
    <property type="entry name" value="Gal_Oxase/kelch_b-propeller"/>
</dbReference>
<proteinExistence type="predicted"/>
<dbReference type="InterPro" id="IPR013783">
    <property type="entry name" value="Ig-like_fold"/>
</dbReference>
<keyword evidence="1" id="KW-0732">Signal</keyword>
<dbReference type="Gene3D" id="2.130.10.80">
    <property type="entry name" value="Galactose oxidase/kelch, beta-propeller"/>
    <property type="match status" value="1"/>
</dbReference>